<accession>A0ACA9S9Q1</accession>
<evidence type="ECO:0000313" key="2">
    <source>
        <dbReference type="Proteomes" id="UP000789920"/>
    </source>
</evidence>
<sequence length="153" mass="17810">KPQQAFYIVDQEGNNMDPLTYPDYLKYLEQAKALFKKPQRSNQSPIYPQYTSPNSDSEEDEGEYNEKDNQWYAPSFYLEKKWISPTISKTSQNKSVISCKSLVTESKQNEKVTMPNLFSESDDQLLELLSPAMRKKIIDSSTKNKWAESLEYI</sequence>
<organism evidence="1 2">
    <name type="scientific">Racocetra persica</name>
    <dbReference type="NCBI Taxonomy" id="160502"/>
    <lineage>
        <taxon>Eukaryota</taxon>
        <taxon>Fungi</taxon>
        <taxon>Fungi incertae sedis</taxon>
        <taxon>Mucoromycota</taxon>
        <taxon>Glomeromycotina</taxon>
        <taxon>Glomeromycetes</taxon>
        <taxon>Diversisporales</taxon>
        <taxon>Gigasporaceae</taxon>
        <taxon>Racocetra</taxon>
    </lineage>
</organism>
<name>A0ACA9S9Q1_9GLOM</name>
<gene>
    <name evidence="1" type="ORF">RPERSI_LOCUS27954</name>
</gene>
<reference evidence="1" key="1">
    <citation type="submission" date="2021-06" db="EMBL/GenBank/DDBJ databases">
        <authorList>
            <person name="Kallberg Y."/>
            <person name="Tangrot J."/>
            <person name="Rosling A."/>
        </authorList>
    </citation>
    <scope>NUCLEOTIDE SEQUENCE</scope>
    <source>
        <strain evidence="1">MA461A</strain>
    </source>
</reference>
<comment type="caution">
    <text evidence="1">The sequence shown here is derived from an EMBL/GenBank/DDBJ whole genome shotgun (WGS) entry which is preliminary data.</text>
</comment>
<keyword evidence="2" id="KW-1185">Reference proteome</keyword>
<protein>
    <submittedName>
        <fullName evidence="1">1257_t:CDS:1</fullName>
    </submittedName>
</protein>
<proteinExistence type="predicted"/>
<dbReference type="EMBL" id="CAJVQC010100135">
    <property type="protein sequence ID" value="CAG8830904.1"/>
    <property type="molecule type" value="Genomic_DNA"/>
</dbReference>
<feature type="non-terminal residue" evidence="1">
    <location>
        <position position="1"/>
    </location>
</feature>
<evidence type="ECO:0000313" key="1">
    <source>
        <dbReference type="EMBL" id="CAG8830904.1"/>
    </source>
</evidence>
<dbReference type="Proteomes" id="UP000789920">
    <property type="component" value="Unassembled WGS sequence"/>
</dbReference>